<dbReference type="Proteomes" id="UP000437017">
    <property type="component" value="Unassembled WGS sequence"/>
</dbReference>
<organism evidence="7 8">
    <name type="scientific">Balaenoptera physalus</name>
    <name type="common">Fin whale</name>
    <name type="synonym">Balaena physalus</name>
    <dbReference type="NCBI Taxonomy" id="9770"/>
    <lineage>
        <taxon>Eukaryota</taxon>
        <taxon>Metazoa</taxon>
        <taxon>Chordata</taxon>
        <taxon>Craniata</taxon>
        <taxon>Vertebrata</taxon>
        <taxon>Euteleostomi</taxon>
        <taxon>Mammalia</taxon>
        <taxon>Eutheria</taxon>
        <taxon>Laurasiatheria</taxon>
        <taxon>Artiodactyla</taxon>
        <taxon>Whippomorpha</taxon>
        <taxon>Cetacea</taxon>
        <taxon>Mysticeti</taxon>
        <taxon>Balaenopteridae</taxon>
        <taxon>Balaenoptera</taxon>
    </lineage>
</organism>
<sequence length="254" mass="26762">MVGVTKEPWRTVGGGGREPPGMGRAPLHGFKLSMSAMSPLTSLWRPKTSQHSVTISDAPGHTEVIENMTTGASQADRAVLVVAASVSKPRPADKPSRPPLQHIHTIGALAPSLWAERRWGFSNPEEWSPLSTVDFSVKNVSVAHRGNSKNDPATQVAGFTGQVTIPSHPGRVSTGWASVACKSAEVKNVDHCTGKSLEDGPGFLKPRDASSKPVCVESFSDDPSLGHFGICDMRWTAAVGVIKAVGEKAAGTGK</sequence>
<dbReference type="Pfam" id="PF00009">
    <property type="entry name" value="GTP_EFTU"/>
    <property type="match status" value="1"/>
</dbReference>
<dbReference type="InterPro" id="IPR009001">
    <property type="entry name" value="Transl_elong_EF1A/Init_IF2_C"/>
</dbReference>
<reference evidence="7 8" key="1">
    <citation type="journal article" date="2019" name="PLoS ONE">
        <title>Genomic analyses reveal an absence of contemporary introgressive admixture between fin whales and blue whales, despite known hybrids.</title>
        <authorList>
            <person name="Westbury M.V."/>
            <person name="Petersen B."/>
            <person name="Lorenzen E.D."/>
        </authorList>
    </citation>
    <scope>NUCLEOTIDE SEQUENCE [LARGE SCALE GENOMIC DNA]</scope>
    <source>
        <strain evidence="7">FinWhale-01</strain>
    </source>
</reference>
<accession>A0A643C8U4</accession>
<evidence type="ECO:0000256" key="4">
    <source>
        <dbReference type="SAM" id="MobiDB-lite"/>
    </source>
</evidence>
<dbReference type="EMBL" id="SGJD01002218">
    <property type="protein sequence ID" value="KAB0396235.1"/>
    <property type="molecule type" value="Genomic_DNA"/>
</dbReference>
<feature type="domain" description="GTP-eEF1A C-terminal" evidence="6">
    <location>
        <begin position="177"/>
        <end position="243"/>
    </location>
</feature>
<feature type="non-terminal residue" evidence="7">
    <location>
        <position position="254"/>
    </location>
</feature>
<dbReference type="GO" id="GO:0005525">
    <property type="term" value="F:GTP binding"/>
    <property type="evidence" value="ECO:0007669"/>
    <property type="project" value="UniProtKB-KW"/>
</dbReference>
<evidence type="ECO:0000259" key="6">
    <source>
        <dbReference type="Pfam" id="PF22594"/>
    </source>
</evidence>
<dbReference type="InterPro" id="IPR027417">
    <property type="entry name" value="P-loop_NTPase"/>
</dbReference>
<dbReference type="SUPFAM" id="SSF52540">
    <property type="entry name" value="P-loop containing nucleoside triphosphate hydrolases"/>
    <property type="match status" value="1"/>
</dbReference>
<keyword evidence="8" id="KW-1185">Reference proteome</keyword>
<evidence type="ECO:0000256" key="1">
    <source>
        <dbReference type="ARBA" id="ARBA00007249"/>
    </source>
</evidence>
<dbReference type="InterPro" id="IPR054696">
    <property type="entry name" value="GTP-eEF1A_C"/>
</dbReference>
<evidence type="ECO:0000256" key="2">
    <source>
        <dbReference type="ARBA" id="ARBA00022741"/>
    </source>
</evidence>
<evidence type="ECO:0000313" key="7">
    <source>
        <dbReference type="EMBL" id="KAB0396235.1"/>
    </source>
</evidence>
<name>A0A643C8U4_BALPH</name>
<feature type="region of interest" description="Disordered" evidence="4">
    <location>
        <begin position="1"/>
        <end position="25"/>
    </location>
</feature>
<feature type="domain" description="Tr-type G" evidence="5">
    <location>
        <begin position="45"/>
        <end position="85"/>
    </location>
</feature>
<evidence type="ECO:0000259" key="5">
    <source>
        <dbReference type="Pfam" id="PF00009"/>
    </source>
</evidence>
<dbReference type="PANTHER" id="PTHR44830:SF1">
    <property type="entry name" value="TR-TYPE G DOMAIN-CONTAINING PROTEIN"/>
    <property type="match status" value="1"/>
</dbReference>
<dbReference type="GO" id="GO:0003924">
    <property type="term" value="F:GTPase activity"/>
    <property type="evidence" value="ECO:0007669"/>
    <property type="project" value="InterPro"/>
</dbReference>
<dbReference type="Gene3D" id="2.40.30.10">
    <property type="entry name" value="Translation factors"/>
    <property type="match status" value="1"/>
</dbReference>
<evidence type="ECO:0000313" key="8">
    <source>
        <dbReference type="Proteomes" id="UP000437017"/>
    </source>
</evidence>
<dbReference type="Gene3D" id="3.40.50.300">
    <property type="entry name" value="P-loop containing nucleotide triphosphate hydrolases"/>
    <property type="match status" value="1"/>
</dbReference>
<protein>
    <submittedName>
        <fullName evidence="7">Uncharacterized protein</fullName>
    </submittedName>
</protein>
<gene>
    <name evidence="7" type="ORF">E2I00_007195</name>
</gene>
<dbReference type="PANTHER" id="PTHR44830">
    <property type="entry name" value="ELONGATION FACTOR 1 ALPHA"/>
    <property type="match status" value="1"/>
</dbReference>
<dbReference type="Pfam" id="PF22594">
    <property type="entry name" value="GTP-eEF1A_C"/>
    <property type="match status" value="1"/>
</dbReference>
<comment type="similarity">
    <text evidence="1">Belongs to the TRAFAC class translation factor GTPase superfamily. Classic translation factor GTPase family. EF-Tu/EF-1A subfamily.</text>
</comment>
<keyword evidence="2" id="KW-0547">Nucleotide-binding</keyword>
<keyword evidence="3" id="KW-0342">GTP-binding</keyword>
<comment type="caution">
    <text evidence="7">The sequence shown here is derived from an EMBL/GenBank/DDBJ whole genome shotgun (WGS) entry which is preliminary data.</text>
</comment>
<evidence type="ECO:0000256" key="3">
    <source>
        <dbReference type="ARBA" id="ARBA00023134"/>
    </source>
</evidence>
<dbReference type="InterPro" id="IPR000795">
    <property type="entry name" value="T_Tr_GTP-bd_dom"/>
</dbReference>
<proteinExistence type="inferred from homology"/>
<dbReference type="SUPFAM" id="SSF50465">
    <property type="entry name" value="EF-Tu/eEF-1alpha/eIF2-gamma C-terminal domain"/>
    <property type="match status" value="1"/>
</dbReference>
<dbReference type="AlphaFoldDB" id="A0A643C8U4"/>